<feature type="transmembrane region" description="Helical" evidence="4">
    <location>
        <begin position="458"/>
        <end position="483"/>
    </location>
</feature>
<comment type="caution">
    <text evidence="6">The sequence shown here is derived from an EMBL/GenBank/DDBJ whole genome shotgun (WGS) entry which is preliminary data.</text>
</comment>
<feature type="compositionally biased region" description="Polar residues" evidence="3">
    <location>
        <begin position="714"/>
        <end position="723"/>
    </location>
</feature>
<accession>A0A9P4LUA2</accession>
<keyword evidence="4" id="KW-0812">Transmembrane</keyword>
<name>A0A9P4LUA2_9PLEO</name>
<dbReference type="InterPro" id="IPR015915">
    <property type="entry name" value="Kelch-typ_b-propeller"/>
</dbReference>
<feature type="compositionally biased region" description="Polar residues" evidence="3">
    <location>
        <begin position="673"/>
        <end position="693"/>
    </location>
</feature>
<evidence type="ECO:0000256" key="1">
    <source>
        <dbReference type="ARBA" id="ARBA00022737"/>
    </source>
</evidence>
<evidence type="ECO:0000256" key="5">
    <source>
        <dbReference type="SAM" id="SignalP"/>
    </source>
</evidence>
<dbReference type="Proteomes" id="UP000799777">
    <property type="component" value="Unassembled WGS sequence"/>
</dbReference>
<keyword evidence="2" id="KW-0408">Iron</keyword>
<dbReference type="EMBL" id="ML978157">
    <property type="protein sequence ID" value="KAF2035534.1"/>
    <property type="molecule type" value="Genomic_DNA"/>
</dbReference>
<dbReference type="SUPFAM" id="SSF50965">
    <property type="entry name" value="Galactose oxidase, central domain"/>
    <property type="match status" value="1"/>
</dbReference>
<dbReference type="Gene3D" id="2.120.10.80">
    <property type="entry name" value="Kelch-type beta propeller"/>
    <property type="match status" value="1"/>
</dbReference>
<dbReference type="OrthoDB" id="10251809at2759"/>
<organism evidence="6 7">
    <name type="scientific">Setomelanomma holmii</name>
    <dbReference type="NCBI Taxonomy" id="210430"/>
    <lineage>
        <taxon>Eukaryota</taxon>
        <taxon>Fungi</taxon>
        <taxon>Dikarya</taxon>
        <taxon>Ascomycota</taxon>
        <taxon>Pezizomycotina</taxon>
        <taxon>Dothideomycetes</taxon>
        <taxon>Pleosporomycetidae</taxon>
        <taxon>Pleosporales</taxon>
        <taxon>Pleosporineae</taxon>
        <taxon>Phaeosphaeriaceae</taxon>
        <taxon>Setomelanomma</taxon>
    </lineage>
</organism>
<feature type="region of interest" description="Disordered" evidence="3">
    <location>
        <begin position="529"/>
        <end position="693"/>
    </location>
</feature>
<dbReference type="Gene3D" id="1.20.5.510">
    <property type="entry name" value="Single helix bin"/>
    <property type="match status" value="1"/>
</dbReference>
<feature type="compositionally biased region" description="Polar residues" evidence="3">
    <location>
        <begin position="532"/>
        <end position="553"/>
    </location>
</feature>
<gene>
    <name evidence="6" type="ORF">EK21DRAFT_54554</name>
</gene>
<evidence type="ECO:0000313" key="7">
    <source>
        <dbReference type="Proteomes" id="UP000799777"/>
    </source>
</evidence>
<evidence type="ECO:0000256" key="2">
    <source>
        <dbReference type="ARBA" id="ARBA00023004"/>
    </source>
</evidence>
<evidence type="ECO:0000313" key="6">
    <source>
        <dbReference type="EMBL" id="KAF2035534.1"/>
    </source>
</evidence>
<dbReference type="GO" id="GO:0019760">
    <property type="term" value="P:glucosinolate metabolic process"/>
    <property type="evidence" value="ECO:0007669"/>
    <property type="project" value="UniProtKB-ARBA"/>
</dbReference>
<keyword evidence="1" id="KW-0677">Repeat</keyword>
<evidence type="ECO:0008006" key="8">
    <source>
        <dbReference type="Google" id="ProtNLM"/>
    </source>
</evidence>
<keyword evidence="4" id="KW-0472">Membrane</keyword>
<dbReference type="PANTHER" id="PTHR47435:SF4">
    <property type="entry name" value="KELCH REPEAT PROTEIN (AFU_ORTHOLOGUE AFUA_5G12780)"/>
    <property type="match status" value="1"/>
</dbReference>
<dbReference type="PANTHER" id="PTHR47435">
    <property type="entry name" value="KELCH REPEAT PROTEIN (AFU_ORTHOLOGUE AFUA_5G12780)"/>
    <property type="match status" value="1"/>
</dbReference>
<evidence type="ECO:0000256" key="3">
    <source>
        <dbReference type="SAM" id="MobiDB-lite"/>
    </source>
</evidence>
<feature type="signal peptide" evidence="5">
    <location>
        <begin position="1"/>
        <end position="20"/>
    </location>
</feature>
<proteinExistence type="predicted"/>
<keyword evidence="7" id="KW-1185">Reference proteome</keyword>
<keyword evidence="4" id="KW-1133">Transmembrane helix</keyword>
<feature type="region of interest" description="Disordered" evidence="3">
    <location>
        <begin position="489"/>
        <end position="516"/>
    </location>
</feature>
<sequence>MAFTTFRLCVVLTLVALSLQDDPILDFCRRWAHGTAVIDDRLYIDGGRVAYNTLAYNYTNEWLLFSDLNSRSDTGFPLQHSNLSKPANIPSLSGGVLWADETNKCFYQFGGEFADGDAPKDFSMWTYDALLNQWNNTNPISSDKNWQRPAYGAGTQAEARGLGFYYGGWVSNKTTPGWKGPPITLSSIVQFNFTTGNLKNSTHPDGIGRAEGQMVFLPVSDGGVLIYFGGIEDPYRNGSYNAKIQIYDVNSGKWYSQTATGDIPLARRQFCAGVTWPDDKSSFNIYLYGGYGFGTPAAFDDVYILSLPSFKWIKGYPLGGADTNQFGHGGCSANVVSPDQMIVIGGWFPNTTFGDCDQPDAQGQHNMVLGNNTGKEENGLWDKYDPQRSSYAVPTLVVSAIGGGTTGGATVTAPATWDSNDLRVYYKLNPSFAPRAATRALPVTSSPSPTSSSKKTNIGAIAGGVVGGLAVLIAILCLILFCLHRRKKAGKEQPRQERVNAPPAELDVTPFPQEMETTGTSKYVTAHERSFSNDQSSHSGIAAGQSRTTSYEHSSLHAPLPPQQYQTTSYHPAQETAYSQPLHSPRSPHHHQELFLPSDHGANNEQHESWSQHSGPLPHAPLGSQQYPHTSPTSPHHPFSAPPQHQVYYPPPPDQEQYLAHPRPSPTDHRGSPTGTQYSGETQHGNTPNMSAMTTPAQFYAHPVPTREHAPYENSRTTPTSNHMEYMMDLEEAQRRRQQ</sequence>
<feature type="region of interest" description="Disordered" evidence="3">
    <location>
        <begin position="704"/>
        <end position="723"/>
    </location>
</feature>
<feature type="compositionally biased region" description="Low complexity" evidence="3">
    <location>
        <begin position="628"/>
        <end position="648"/>
    </location>
</feature>
<keyword evidence="5" id="KW-0732">Signal</keyword>
<dbReference type="AlphaFoldDB" id="A0A9P4LUA2"/>
<dbReference type="InterPro" id="IPR011043">
    <property type="entry name" value="Gal_Oxase/kelch_b-propeller"/>
</dbReference>
<feature type="chain" id="PRO_5040409244" description="Cell wall anchored protein" evidence="5">
    <location>
        <begin position="21"/>
        <end position="739"/>
    </location>
</feature>
<evidence type="ECO:0000256" key="4">
    <source>
        <dbReference type="SAM" id="Phobius"/>
    </source>
</evidence>
<feature type="compositionally biased region" description="Polar residues" evidence="3">
    <location>
        <begin position="563"/>
        <end position="582"/>
    </location>
</feature>
<protein>
    <recommendedName>
        <fullName evidence="8">Cell wall anchored protein</fullName>
    </recommendedName>
</protein>
<reference evidence="6" key="1">
    <citation type="journal article" date="2020" name="Stud. Mycol.">
        <title>101 Dothideomycetes genomes: a test case for predicting lifestyles and emergence of pathogens.</title>
        <authorList>
            <person name="Haridas S."/>
            <person name="Albert R."/>
            <person name="Binder M."/>
            <person name="Bloem J."/>
            <person name="Labutti K."/>
            <person name="Salamov A."/>
            <person name="Andreopoulos B."/>
            <person name="Baker S."/>
            <person name="Barry K."/>
            <person name="Bills G."/>
            <person name="Bluhm B."/>
            <person name="Cannon C."/>
            <person name="Castanera R."/>
            <person name="Culley D."/>
            <person name="Daum C."/>
            <person name="Ezra D."/>
            <person name="Gonzalez J."/>
            <person name="Henrissat B."/>
            <person name="Kuo A."/>
            <person name="Liang C."/>
            <person name="Lipzen A."/>
            <person name="Lutzoni F."/>
            <person name="Magnuson J."/>
            <person name="Mondo S."/>
            <person name="Nolan M."/>
            <person name="Ohm R."/>
            <person name="Pangilinan J."/>
            <person name="Park H.-J."/>
            <person name="Ramirez L."/>
            <person name="Alfaro M."/>
            <person name="Sun H."/>
            <person name="Tritt A."/>
            <person name="Yoshinaga Y."/>
            <person name="Zwiers L.-H."/>
            <person name="Turgeon B."/>
            <person name="Goodwin S."/>
            <person name="Spatafora J."/>
            <person name="Crous P."/>
            <person name="Grigoriev I."/>
        </authorList>
    </citation>
    <scope>NUCLEOTIDE SEQUENCE</scope>
    <source>
        <strain evidence="6">CBS 110217</strain>
    </source>
</reference>